<dbReference type="InterPro" id="IPR058207">
    <property type="entry name" value="PID_CTERM"/>
</dbReference>
<keyword evidence="4" id="KW-1185">Reference proteome</keyword>
<gene>
    <name evidence="3" type="ORF">BXP70_22305</name>
</gene>
<dbReference type="AlphaFoldDB" id="A0A243W828"/>
<name>A0A243W828_9BACT</name>
<evidence type="ECO:0000256" key="2">
    <source>
        <dbReference type="SAM" id="SignalP"/>
    </source>
</evidence>
<keyword evidence="2" id="KW-0732">Signal</keyword>
<comment type="caution">
    <text evidence="3">The sequence shown here is derived from an EMBL/GenBank/DDBJ whole genome shotgun (WGS) entry which is preliminary data.</text>
</comment>
<feature type="signal peptide" evidence="2">
    <location>
        <begin position="1"/>
        <end position="26"/>
    </location>
</feature>
<evidence type="ECO:0000256" key="1">
    <source>
        <dbReference type="SAM" id="Phobius"/>
    </source>
</evidence>
<evidence type="ECO:0008006" key="5">
    <source>
        <dbReference type="Google" id="ProtNLM"/>
    </source>
</evidence>
<dbReference type="Proteomes" id="UP000194873">
    <property type="component" value="Unassembled WGS sequence"/>
</dbReference>
<accession>A0A243W828</accession>
<organism evidence="3 4">
    <name type="scientific">Hymenobacter crusticola</name>
    <dbReference type="NCBI Taxonomy" id="1770526"/>
    <lineage>
        <taxon>Bacteria</taxon>
        <taxon>Pseudomonadati</taxon>
        <taxon>Bacteroidota</taxon>
        <taxon>Cytophagia</taxon>
        <taxon>Cytophagales</taxon>
        <taxon>Hymenobacteraceae</taxon>
        <taxon>Hymenobacter</taxon>
    </lineage>
</organism>
<keyword evidence="1" id="KW-0472">Membrane</keyword>
<evidence type="ECO:0000313" key="4">
    <source>
        <dbReference type="Proteomes" id="UP000194873"/>
    </source>
</evidence>
<dbReference type="NCBIfam" id="NF046080">
    <property type="entry name" value="PID_CTERM"/>
    <property type="match status" value="1"/>
</dbReference>
<feature type="chain" id="PRO_5012015145" description="VPDSG-CTERM protein sorting domain-containing protein" evidence="2">
    <location>
        <begin position="27"/>
        <end position="78"/>
    </location>
</feature>
<keyword evidence="1" id="KW-1133">Transmembrane helix</keyword>
<dbReference type="EMBL" id="MTSE01000017">
    <property type="protein sequence ID" value="OUJ71216.1"/>
    <property type="molecule type" value="Genomic_DNA"/>
</dbReference>
<dbReference type="RefSeq" id="WP_143436628.1">
    <property type="nucleotide sequence ID" value="NZ_MTSE01000017.1"/>
</dbReference>
<proteinExistence type="predicted"/>
<protein>
    <recommendedName>
        <fullName evidence="5">VPDSG-CTERM protein sorting domain-containing protein</fullName>
    </recommendedName>
</protein>
<evidence type="ECO:0000313" key="3">
    <source>
        <dbReference type="EMBL" id="OUJ71216.1"/>
    </source>
</evidence>
<keyword evidence="1" id="KW-0812">Transmembrane</keyword>
<reference evidence="3 4" key="1">
    <citation type="submission" date="2017-01" db="EMBL/GenBank/DDBJ databases">
        <title>A new Hymenobacter.</title>
        <authorList>
            <person name="Liang Y."/>
            <person name="Feng F."/>
        </authorList>
    </citation>
    <scope>NUCLEOTIDE SEQUENCE [LARGE SCALE GENOMIC DNA]</scope>
    <source>
        <strain evidence="3">MIMBbqt21</strain>
    </source>
</reference>
<feature type="transmembrane region" description="Helical" evidence="1">
    <location>
        <begin position="50"/>
        <end position="68"/>
    </location>
</feature>
<sequence>MKKLSTLFRLGAVLFIVAHASPPAQALSIFHDGLGPDHGAHNHGQPATGAPIDGGASMLLASGAAYAVHRIRRNRKKA</sequence>